<evidence type="ECO:0000313" key="2">
    <source>
        <dbReference type="EMBL" id="QEU12335.1"/>
    </source>
</evidence>
<name>A0ABX6A855_9MICO</name>
<sequence>MSSHERTLQERYGVRNSPQKRRWALVGTVVVAVGFIATVIWVAFAFVSSQSIKTNTLSYTHISDSEISVTFSVNAAPGTPLECSLEALNSVRAQVGYKVVHIPAQSERLTTHSATITTQGSAVSGVVRKCEKAE</sequence>
<feature type="transmembrane region" description="Helical" evidence="1">
    <location>
        <begin position="23"/>
        <end position="47"/>
    </location>
</feature>
<keyword evidence="1" id="KW-0812">Transmembrane</keyword>
<dbReference type="RefSeq" id="WP_150333532.1">
    <property type="nucleotide sequence ID" value="NZ_CP044108.1"/>
</dbReference>
<evidence type="ECO:0000256" key="1">
    <source>
        <dbReference type="SAM" id="Phobius"/>
    </source>
</evidence>
<dbReference type="InterPro" id="IPR025443">
    <property type="entry name" value="DUF4307"/>
</dbReference>
<accession>A0ABX6A855</accession>
<organism evidence="2 3">
    <name type="scientific">Dermabacter vaginalis</name>
    <dbReference type="NCBI Taxonomy" id="1630135"/>
    <lineage>
        <taxon>Bacteria</taxon>
        <taxon>Bacillati</taxon>
        <taxon>Actinomycetota</taxon>
        <taxon>Actinomycetes</taxon>
        <taxon>Micrococcales</taxon>
        <taxon>Dermabacteraceae</taxon>
        <taxon>Dermabacter</taxon>
    </lineage>
</organism>
<dbReference type="Proteomes" id="UP000323865">
    <property type="component" value="Chromosome"/>
</dbReference>
<protein>
    <submittedName>
        <fullName evidence="2">DUF4307 domain-containing protein</fullName>
    </submittedName>
</protein>
<evidence type="ECO:0000313" key="3">
    <source>
        <dbReference type="Proteomes" id="UP000323865"/>
    </source>
</evidence>
<keyword evidence="1" id="KW-0472">Membrane</keyword>
<dbReference type="Pfam" id="PF14155">
    <property type="entry name" value="DUF4307"/>
    <property type="match status" value="1"/>
</dbReference>
<keyword evidence="1" id="KW-1133">Transmembrane helix</keyword>
<keyword evidence="3" id="KW-1185">Reference proteome</keyword>
<dbReference type="EMBL" id="CP044108">
    <property type="protein sequence ID" value="QEU12335.1"/>
    <property type="molecule type" value="Genomic_DNA"/>
</dbReference>
<gene>
    <name evidence="2" type="ORF">FOB48_08480</name>
</gene>
<proteinExistence type="predicted"/>
<reference evidence="2 3" key="1">
    <citation type="submission" date="2019-09" db="EMBL/GenBank/DDBJ databases">
        <title>FDA dAtabase for Regulatory Grade micrObial Sequences (FDA-ARGOS): Supporting development and validation of Infectious Disease Dx tests.</title>
        <authorList>
            <person name="Sciortino C."/>
            <person name="Tallon L."/>
            <person name="Sadzewicz L."/>
            <person name="Vavikolanu K."/>
            <person name="Mehta A."/>
            <person name="Aluvathingal J."/>
            <person name="Nadendla S."/>
            <person name="Nandy P."/>
            <person name="Geyer C."/>
            <person name="Yan Y."/>
            <person name="Sichtig H."/>
        </authorList>
    </citation>
    <scope>NUCLEOTIDE SEQUENCE [LARGE SCALE GENOMIC DNA]</scope>
    <source>
        <strain evidence="2 3">FDAARGOS_640</strain>
    </source>
</reference>